<evidence type="ECO:0000256" key="7">
    <source>
        <dbReference type="SAM" id="MobiDB-lite"/>
    </source>
</evidence>
<accession>A0A401YQS5</accession>
<dbReference type="InterPro" id="IPR021027">
    <property type="entry name" value="Transposase_put_HTH"/>
</dbReference>
<keyword evidence="3" id="KW-0479">Metal-binding</keyword>
<dbReference type="Proteomes" id="UP000286931">
    <property type="component" value="Unassembled WGS sequence"/>
</dbReference>
<dbReference type="NCBIfam" id="NF040570">
    <property type="entry name" value="guided_TnpB"/>
    <property type="match status" value="1"/>
</dbReference>
<evidence type="ECO:0000259" key="10">
    <source>
        <dbReference type="Pfam" id="PF12323"/>
    </source>
</evidence>
<evidence type="ECO:0000256" key="6">
    <source>
        <dbReference type="ARBA" id="ARBA00023172"/>
    </source>
</evidence>
<keyword evidence="6" id="KW-0233">DNA recombination</keyword>
<dbReference type="Pfam" id="PF01385">
    <property type="entry name" value="OrfB_IS605"/>
    <property type="match status" value="1"/>
</dbReference>
<keyword evidence="12" id="KW-1185">Reference proteome</keyword>
<evidence type="ECO:0000259" key="9">
    <source>
        <dbReference type="Pfam" id="PF07282"/>
    </source>
</evidence>
<dbReference type="Pfam" id="PF07282">
    <property type="entry name" value="Cas12f1-like_TNB"/>
    <property type="match status" value="1"/>
</dbReference>
<feature type="domain" description="Probable transposase IS891/IS1136/IS1341" evidence="8">
    <location>
        <begin position="221"/>
        <end position="342"/>
    </location>
</feature>
<protein>
    <submittedName>
        <fullName evidence="11">Transposase</fullName>
    </submittedName>
</protein>
<evidence type="ECO:0000313" key="12">
    <source>
        <dbReference type="Proteomes" id="UP000286931"/>
    </source>
</evidence>
<feature type="region of interest" description="Disordered" evidence="7">
    <location>
        <begin position="442"/>
        <end position="508"/>
    </location>
</feature>
<gene>
    <name evidence="11" type="ORF">EHYA_04630</name>
</gene>
<proteinExistence type="inferred from homology"/>
<evidence type="ECO:0000256" key="1">
    <source>
        <dbReference type="ARBA" id="ARBA00008761"/>
    </source>
</evidence>
<keyword evidence="4" id="KW-0862">Zinc</keyword>
<dbReference type="GO" id="GO:0006310">
    <property type="term" value="P:DNA recombination"/>
    <property type="evidence" value="ECO:0007669"/>
    <property type="project" value="UniProtKB-KW"/>
</dbReference>
<dbReference type="EMBL" id="BIFH01000022">
    <property type="protein sequence ID" value="GCD96943.1"/>
    <property type="molecule type" value="Genomic_DNA"/>
</dbReference>
<evidence type="ECO:0000256" key="2">
    <source>
        <dbReference type="ARBA" id="ARBA00022578"/>
    </source>
</evidence>
<evidence type="ECO:0000256" key="3">
    <source>
        <dbReference type="ARBA" id="ARBA00022723"/>
    </source>
</evidence>
<evidence type="ECO:0000256" key="4">
    <source>
        <dbReference type="ARBA" id="ARBA00022833"/>
    </source>
</evidence>
<dbReference type="InterPro" id="IPR010095">
    <property type="entry name" value="Cas12f1-like_TNB"/>
</dbReference>
<keyword evidence="2" id="KW-0815">Transposition</keyword>
<dbReference type="AlphaFoldDB" id="A0A401YQS5"/>
<dbReference type="RefSeq" id="WP_126638967.1">
    <property type="nucleotide sequence ID" value="NZ_BIFH01000022.1"/>
</dbReference>
<dbReference type="GO" id="GO:0046872">
    <property type="term" value="F:metal ion binding"/>
    <property type="evidence" value="ECO:0007669"/>
    <property type="project" value="UniProtKB-KW"/>
</dbReference>
<feature type="compositionally biased region" description="Basic and acidic residues" evidence="7">
    <location>
        <begin position="465"/>
        <end position="477"/>
    </location>
</feature>
<dbReference type="GO" id="GO:0003677">
    <property type="term" value="F:DNA binding"/>
    <property type="evidence" value="ECO:0007669"/>
    <property type="project" value="UniProtKB-KW"/>
</dbReference>
<feature type="domain" description="Transposase putative helix-turn-helix" evidence="10">
    <location>
        <begin position="6"/>
        <end position="37"/>
    </location>
</feature>
<dbReference type="OrthoDB" id="6230307at2"/>
<evidence type="ECO:0000256" key="5">
    <source>
        <dbReference type="ARBA" id="ARBA00023125"/>
    </source>
</evidence>
<dbReference type="Pfam" id="PF12323">
    <property type="entry name" value="HTH_OrfB_IS605"/>
    <property type="match status" value="1"/>
</dbReference>
<dbReference type="InterPro" id="IPR001959">
    <property type="entry name" value="Transposase"/>
</dbReference>
<feature type="compositionally biased region" description="Low complexity" evidence="7">
    <location>
        <begin position="478"/>
        <end position="488"/>
    </location>
</feature>
<reference evidence="11 12" key="1">
    <citation type="submission" date="2018-12" db="EMBL/GenBank/DDBJ databases">
        <title>Draft genome sequence of Embleya hyalina NBRC 13850T.</title>
        <authorList>
            <person name="Komaki H."/>
            <person name="Hosoyama A."/>
            <person name="Kimura A."/>
            <person name="Ichikawa N."/>
            <person name="Tamura T."/>
        </authorList>
    </citation>
    <scope>NUCLEOTIDE SEQUENCE [LARGE SCALE GENOMIC DNA]</scope>
    <source>
        <strain evidence="11 12">NBRC 13850</strain>
    </source>
</reference>
<keyword evidence="5" id="KW-0238">DNA-binding</keyword>
<organism evidence="11 12">
    <name type="scientific">Embleya hyalina</name>
    <dbReference type="NCBI Taxonomy" id="516124"/>
    <lineage>
        <taxon>Bacteria</taxon>
        <taxon>Bacillati</taxon>
        <taxon>Actinomycetota</taxon>
        <taxon>Actinomycetes</taxon>
        <taxon>Kitasatosporales</taxon>
        <taxon>Streptomycetaceae</taxon>
        <taxon>Embleya</taxon>
    </lineage>
</organism>
<comment type="similarity">
    <text evidence="1">In the C-terminal section; belongs to the transposase 35 family.</text>
</comment>
<feature type="domain" description="Cas12f1-like TNB" evidence="9">
    <location>
        <begin position="370"/>
        <end position="436"/>
    </location>
</feature>
<evidence type="ECO:0000313" key="11">
    <source>
        <dbReference type="EMBL" id="GCD96943.1"/>
    </source>
</evidence>
<sequence length="508" mass="56385">MRERVVRAFRFALDPTPTQLRAFQRHAGAARWAFNWAHGLKLAAQETRRAEIAELVAAGHTRASAARAATTRVPTKAQLQKQLNALKGDSRVHLPPPDAPGPHRPCPWWHEVSTYAFQSAFDDCDIAWLNRAKSLSGERAGRVVGPPRFKKKGRARDAFRLYGKSLRPEGYRRVLLPKIGSVRLHESTKRLSRLIDRGHAVLKCVTVSRAGNRWYASILAEVEQEIPARPTRRQRAAGTVGVDLGVRALATLSRPLEPDRPDSDRIPHPRLLERNLDRLAKAQRRYARTRAGSNRRSRAARRVGALHARIAEQRSTHHHRITKRLTTTFAVVGIENLDLVALTAATAGVADIGSGVRARFNRLLHDAALGEFRRQLLYKARWYGCTPVVVDRGTPTNRVCSSCGWENPPLRPGADLFTCHACDLRIGRAVNSARNIHRIARHTHHVAPDGGETSNARGGGASEGIRVRDTPATKREGPNGSPRRGNPPAIHGTDVGAAYVLREDRRIR</sequence>
<dbReference type="GO" id="GO:0032196">
    <property type="term" value="P:transposition"/>
    <property type="evidence" value="ECO:0007669"/>
    <property type="project" value="UniProtKB-KW"/>
</dbReference>
<evidence type="ECO:0000259" key="8">
    <source>
        <dbReference type="Pfam" id="PF01385"/>
    </source>
</evidence>
<comment type="caution">
    <text evidence="11">The sequence shown here is derived from an EMBL/GenBank/DDBJ whole genome shotgun (WGS) entry which is preliminary data.</text>
</comment>
<name>A0A401YQS5_9ACTN</name>